<dbReference type="AlphaFoldDB" id="A0A1T4MG56"/>
<proteinExistence type="predicted"/>
<reference evidence="2" key="1">
    <citation type="submission" date="2017-02" db="EMBL/GenBank/DDBJ databases">
        <authorList>
            <person name="Varghese N."/>
            <person name="Submissions S."/>
        </authorList>
    </citation>
    <scope>NUCLEOTIDE SEQUENCE [LARGE SCALE GENOMIC DNA]</scope>
    <source>
        <strain evidence="2">ATCC 25662</strain>
    </source>
</reference>
<gene>
    <name evidence="1" type="ORF">SAMN02745191_1238</name>
</gene>
<sequence length="273" mass="32240">MVKLLEQSVEQLNRSSSKGNQLKWRQNEEWYKADYTGYEGLSEYVVSKLISYSSLSANEFVLYDTEIIEYKDNEFLGCKSLNFLKEGSRLITMEELFKKVYGHSLNQSIYGIQNVEDRIDFVVQKVEEITGLKHVGEYLTKIMEIDAIFLNEDRHMNNIAFILDERGDYQFCPFFDHGASLLADVTMDYPMKKETEKLIETVKSKTFCTSFDEQLDAAEKKYGMQINFLFDRNIVEEILEKELNYPEEYKKRVCEIINSQRRKYIYLFAKNKN</sequence>
<dbReference type="Proteomes" id="UP000243297">
    <property type="component" value="Unassembled WGS sequence"/>
</dbReference>
<accession>A0A1T4MG56</accession>
<name>A0A1T4MG56_9FIRM</name>
<evidence type="ECO:0000313" key="1">
    <source>
        <dbReference type="EMBL" id="SJZ65841.1"/>
    </source>
</evidence>
<dbReference type="STRING" id="118967.SAMN02745191_1238"/>
<protein>
    <recommendedName>
        <fullName evidence="3">HipA-like C-terminal domain-containing protein</fullName>
    </recommendedName>
</protein>
<evidence type="ECO:0000313" key="2">
    <source>
        <dbReference type="Proteomes" id="UP000243297"/>
    </source>
</evidence>
<organism evidence="1 2">
    <name type="scientific">Anaerorhabdus furcosa</name>
    <dbReference type="NCBI Taxonomy" id="118967"/>
    <lineage>
        <taxon>Bacteria</taxon>
        <taxon>Bacillati</taxon>
        <taxon>Bacillota</taxon>
        <taxon>Erysipelotrichia</taxon>
        <taxon>Erysipelotrichales</taxon>
        <taxon>Erysipelotrichaceae</taxon>
        <taxon>Anaerorhabdus</taxon>
    </lineage>
</organism>
<dbReference type="RefSeq" id="WP_078711649.1">
    <property type="nucleotide sequence ID" value="NZ_FUWY01000003.1"/>
</dbReference>
<evidence type="ECO:0008006" key="3">
    <source>
        <dbReference type="Google" id="ProtNLM"/>
    </source>
</evidence>
<keyword evidence="2" id="KW-1185">Reference proteome</keyword>
<dbReference type="Gene3D" id="1.10.1070.20">
    <property type="match status" value="1"/>
</dbReference>
<dbReference type="EMBL" id="FUWY01000003">
    <property type="protein sequence ID" value="SJZ65841.1"/>
    <property type="molecule type" value="Genomic_DNA"/>
</dbReference>
<dbReference type="OrthoDB" id="9805913at2"/>